<feature type="compositionally biased region" description="Polar residues" evidence="1">
    <location>
        <begin position="449"/>
        <end position="461"/>
    </location>
</feature>
<evidence type="ECO:0000313" key="2">
    <source>
        <dbReference type="EMBL" id="THD18325.1"/>
    </source>
</evidence>
<feature type="compositionally biased region" description="Polar residues" evidence="1">
    <location>
        <begin position="205"/>
        <end position="216"/>
    </location>
</feature>
<accession>A0A4E0QTD8</accession>
<evidence type="ECO:0008006" key="4">
    <source>
        <dbReference type="Google" id="ProtNLM"/>
    </source>
</evidence>
<protein>
    <recommendedName>
        <fullName evidence="4">DNA endonuclease activator Ctp1 C-terminal domain-containing protein</fullName>
    </recommendedName>
</protein>
<feature type="region of interest" description="Disordered" evidence="1">
    <location>
        <begin position="637"/>
        <end position="676"/>
    </location>
</feature>
<feature type="compositionally biased region" description="Basic residues" evidence="1">
    <location>
        <begin position="651"/>
        <end position="662"/>
    </location>
</feature>
<feature type="region of interest" description="Disordered" evidence="1">
    <location>
        <begin position="402"/>
        <end position="427"/>
    </location>
</feature>
<proteinExistence type="predicted"/>
<feature type="region of interest" description="Disordered" evidence="1">
    <location>
        <begin position="195"/>
        <end position="250"/>
    </location>
</feature>
<feature type="region of interest" description="Disordered" evidence="1">
    <location>
        <begin position="440"/>
        <end position="537"/>
    </location>
</feature>
<feature type="compositionally biased region" description="Polar residues" evidence="1">
    <location>
        <begin position="506"/>
        <end position="521"/>
    </location>
</feature>
<name>A0A4E0QTD8_FASHE</name>
<feature type="compositionally biased region" description="Basic and acidic residues" evidence="1">
    <location>
        <begin position="637"/>
        <end position="650"/>
    </location>
</feature>
<organism evidence="2 3">
    <name type="scientific">Fasciola hepatica</name>
    <name type="common">Liver fluke</name>
    <dbReference type="NCBI Taxonomy" id="6192"/>
    <lineage>
        <taxon>Eukaryota</taxon>
        <taxon>Metazoa</taxon>
        <taxon>Spiralia</taxon>
        <taxon>Lophotrochozoa</taxon>
        <taxon>Platyhelminthes</taxon>
        <taxon>Trematoda</taxon>
        <taxon>Digenea</taxon>
        <taxon>Plagiorchiida</taxon>
        <taxon>Echinostomata</taxon>
        <taxon>Echinostomatoidea</taxon>
        <taxon>Fasciolidae</taxon>
        <taxon>Fasciola</taxon>
    </lineage>
</organism>
<keyword evidence="3" id="KW-1185">Reference proteome</keyword>
<evidence type="ECO:0000313" key="3">
    <source>
        <dbReference type="Proteomes" id="UP000230066"/>
    </source>
</evidence>
<evidence type="ECO:0000256" key="1">
    <source>
        <dbReference type="SAM" id="MobiDB-lite"/>
    </source>
</evidence>
<dbReference type="AlphaFoldDB" id="A0A4E0QTD8"/>
<comment type="caution">
    <text evidence="2">The sequence shown here is derived from an EMBL/GenBank/DDBJ whole genome shotgun (WGS) entry which is preliminary data.</text>
</comment>
<gene>
    <name evidence="2" type="ORF">D915_009585</name>
</gene>
<dbReference type="EMBL" id="JXXN02014973">
    <property type="protein sequence ID" value="THD18325.1"/>
    <property type="molecule type" value="Genomic_DNA"/>
</dbReference>
<reference evidence="2" key="1">
    <citation type="submission" date="2019-03" db="EMBL/GenBank/DDBJ databases">
        <title>Improved annotation for the trematode Fasciola hepatica.</title>
        <authorList>
            <person name="Choi Y.-J."/>
            <person name="Martin J."/>
            <person name="Mitreva M."/>
        </authorList>
    </citation>
    <scope>NUCLEOTIDE SEQUENCE [LARGE SCALE GENOMIC DNA]</scope>
</reference>
<dbReference type="Proteomes" id="UP000230066">
    <property type="component" value="Unassembled WGS sequence"/>
</dbReference>
<feature type="compositionally biased region" description="Polar residues" evidence="1">
    <location>
        <begin position="224"/>
        <end position="246"/>
    </location>
</feature>
<feature type="compositionally biased region" description="Basic and acidic residues" evidence="1">
    <location>
        <begin position="525"/>
        <end position="537"/>
    </location>
</feature>
<sequence>MDAMERSHTFESAVVSSLFNARQMIWTELSSVISERDAELNRLVAENQSLSSILKRFREIAEGKELEINGLRRQLQGFYSGRPICSSCSRPITPIKNAGKSSTVSDDDKKVDLGDCSQPRFLGPVEARKRDRLNASLSSNSVEQSQTNPRDIVISWLGTGKNFRGRRPSEKRPCVRASLSSLVRQPIVLVKDTEASESPFDDSVSHSSEQTPTNVARSPERTMDTNTFGLDNLSGSPTENRNNVENVSDVEPEGNLGIAKLSPPSESYDASLAIRNAVNHLDLANYENTLVEFTHSQASQAEYNRVGESSRHMDKVFMDVYNYYNVKSVERLIHINIRNYLIGGRKNEKVITHGSTTSRFTVRRRFALSMEPFRHHIHHHLGDRNNKNKHHKVTCRHARHSLKKVEESPKPIVQTQKPPDLDETGADLSLPSDFLVSELSEFPRPGSSDVHQLTGTHPNLSESDKILPSLGGSPTRDASLFKRPKNPVGHTMLKVPSSIEHHQPSVPDQCSQPDSQETQLPEPSARNDDTPPKLQHDHSNVLVPLRDKENQFHSSKKVGGFTEKFTGPVERRKSVRREMPAHACRSCQEYYESTGLTSPEIAVRIQHCSRHRTHHGPPPSTPKGFWDLDISDCEIHGDSQETESKDDKIAHGRSHSLRRRRPFGITNDGKPSVGTV</sequence>